<reference evidence="13" key="1">
    <citation type="submission" date="2017-03" db="EMBL/GenBank/DDBJ databases">
        <authorList>
            <person name="Lund M.B."/>
        </authorList>
    </citation>
    <scope>NUCLEOTIDE SEQUENCE [LARGE SCALE GENOMIC DNA]</scope>
</reference>
<dbReference type="InterPro" id="IPR005543">
    <property type="entry name" value="PASTA_dom"/>
</dbReference>
<comment type="catalytic activity">
    <reaction evidence="8">
        <text>L-seryl-[protein] + ATP = O-phospho-L-seryl-[protein] + ADP + H(+)</text>
        <dbReference type="Rhea" id="RHEA:17989"/>
        <dbReference type="Rhea" id="RHEA-COMP:9863"/>
        <dbReference type="Rhea" id="RHEA-COMP:11604"/>
        <dbReference type="ChEBI" id="CHEBI:15378"/>
        <dbReference type="ChEBI" id="CHEBI:29999"/>
        <dbReference type="ChEBI" id="CHEBI:30616"/>
        <dbReference type="ChEBI" id="CHEBI:83421"/>
        <dbReference type="ChEBI" id="CHEBI:456216"/>
        <dbReference type="EC" id="2.7.11.1"/>
    </reaction>
</comment>
<evidence type="ECO:0000256" key="8">
    <source>
        <dbReference type="ARBA" id="ARBA00048679"/>
    </source>
</evidence>
<keyword evidence="3" id="KW-0808">Transferase</keyword>
<dbReference type="InterPro" id="IPR000719">
    <property type="entry name" value="Prot_kinase_dom"/>
</dbReference>
<keyword evidence="2" id="KW-0723">Serine/threonine-protein kinase</keyword>
<evidence type="ECO:0000259" key="11">
    <source>
        <dbReference type="PROSITE" id="PS51178"/>
    </source>
</evidence>
<feature type="transmembrane region" description="Helical" evidence="9">
    <location>
        <begin position="358"/>
        <end position="380"/>
    </location>
</feature>
<dbReference type="GO" id="GO:0005524">
    <property type="term" value="F:ATP binding"/>
    <property type="evidence" value="ECO:0007669"/>
    <property type="project" value="UniProtKB-KW"/>
</dbReference>
<dbReference type="PANTHER" id="PTHR43289">
    <property type="entry name" value="MITOGEN-ACTIVATED PROTEIN KINASE KINASE KINASE 20-RELATED"/>
    <property type="match status" value="1"/>
</dbReference>
<feature type="domain" description="PASTA" evidence="11">
    <location>
        <begin position="518"/>
        <end position="584"/>
    </location>
</feature>
<dbReference type="SMART" id="SM00740">
    <property type="entry name" value="PASTA"/>
    <property type="match status" value="4"/>
</dbReference>
<keyword evidence="9" id="KW-0472">Membrane</keyword>
<name>A0A2A6FP08_9MICO</name>
<evidence type="ECO:0000256" key="1">
    <source>
        <dbReference type="ARBA" id="ARBA00012513"/>
    </source>
</evidence>
<dbReference type="AlphaFoldDB" id="A0A2A6FP08"/>
<dbReference type="PROSITE" id="PS50011">
    <property type="entry name" value="PROTEIN_KINASE_DOM"/>
    <property type="match status" value="1"/>
</dbReference>
<dbReference type="CDD" id="cd14014">
    <property type="entry name" value="STKc_PknB_like"/>
    <property type="match status" value="1"/>
</dbReference>
<keyword evidence="4" id="KW-0547">Nucleotide-binding</keyword>
<dbReference type="InterPro" id="IPR011009">
    <property type="entry name" value="Kinase-like_dom_sf"/>
</dbReference>
<dbReference type="GO" id="GO:0004674">
    <property type="term" value="F:protein serine/threonine kinase activity"/>
    <property type="evidence" value="ECO:0007669"/>
    <property type="project" value="UniProtKB-KW"/>
</dbReference>
<dbReference type="PANTHER" id="PTHR43289:SF34">
    <property type="entry name" value="SERINE_THREONINE-PROTEIN KINASE YBDM-RELATED"/>
    <property type="match status" value="1"/>
</dbReference>
<evidence type="ECO:0000256" key="2">
    <source>
        <dbReference type="ARBA" id="ARBA00022527"/>
    </source>
</evidence>
<protein>
    <recommendedName>
        <fullName evidence="1">non-specific serine/threonine protein kinase</fullName>
        <ecNumber evidence="1">2.7.11.1</ecNumber>
    </recommendedName>
</protein>
<dbReference type="Pfam" id="PF00069">
    <property type="entry name" value="Pkinase"/>
    <property type="match status" value="1"/>
</dbReference>
<comment type="caution">
    <text evidence="12">The sequence shown here is derived from an EMBL/GenBank/DDBJ whole genome shotgun (WGS) entry which is preliminary data.</text>
</comment>
<dbReference type="Gene3D" id="3.30.200.20">
    <property type="entry name" value="Phosphorylase Kinase, domain 1"/>
    <property type="match status" value="1"/>
</dbReference>
<dbReference type="CDD" id="cd06577">
    <property type="entry name" value="PASTA_pknB"/>
    <property type="match status" value="4"/>
</dbReference>
<dbReference type="NCBIfam" id="NF033483">
    <property type="entry name" value="PknB_PASTA_kin"/>
    <property type="match status" value="1"/>
</dbReference>
<dbReference type="PROSITE" id="PS51178">
    <property type="entry name" value="PASTA"/>
    <property type="match status" value="3"/>
</dbReference>
<evidence type="ECO:0000313" key="12">
    <source>
        <dbReference type="EMBL" id="PDQ34622.1"/>
    </source>
</evidence>
<evidence type="ECO:0000256" key="5">
    <source>
        <dbReference type="ARBA" id="ARBA00022777"/>
    </source>
</evidence>
<evidence type="ECO:0000256" key="3">
    <source>
        <dbReference type="ARBA" id="ARBA00022679"/>
    </source>
</evidence>
<dbReference type="Gene3D" id="1.10.510.10">
    <property type="entry name" value="Transferase(Phosphotransferase) domain 1"/>
    <property type="match status" value="1"/>
</dbReference>
<dbReference type="InterPro" id="IPR008271">
    <property type="entry name" value="Ser/Thr_kinase_AS"/>
</dbReference>
<feature type="domain" description="PASTA" evidence="11">
    <location>
        <begin position="383"/>
        <end position="450"/>
    </location>
</feature>
<sequence length="653" mass="69299">MSTEQVDPLIGRLIDGRYRIRSRIARGGMATVYLATDLRLERRIAIKIMHNHLADDQAFTTRFVQEARSAARLAHPNVVNVFDQGQDAGTAYMVMEYLPGITLRDLLKDYTRLSAAQTVEITSAILAGLAAAHSAGIVHRDLKPENVLLANDGRIKLGDFGLARAANANTATGQALLGTIAYLSPELVTRGVADTRSDVYALGIMMYEMLTGDQPFVGDTPMQIAYQHAHDTVPKPSTKIPTVPIELDEIVQWATIRDASARPRDAREMLERLQQVSAAIMAAAPQQLSTDLTRVLPHTTLDRQVSATAMTDVIGGRAAPDVWPSSRSTTTIAAPTAIDPTAAKVTALTHRVTRRRTVGGFLLVCVLVLAGIAGTTGWYFGSGPGSLVTVPETTTLTLAEATAVLTELGFTVTPAEHSDAKIPVGHAIGTSPATGTAVRRNSHLTLNISTGPRILPVPQVTGQPEATARTTLKDFTINATSISEFSDSTDAGKVIAVIDTDGKAIPDQYPELGAMQLIVSLGGIPDVVGLKKDDATAKLTQAGLKVTTGDSVFSDTVPADSIAIQSNPKAPVRVGAEVNIQLSKGQDLVTVPPLAGLTISEARTKLKNLGFDITVNPNPLPEEVEQQVKVVKQGVASGTNAKRGTTITVSWKP</sequence>
<evidence type="ECO:0000259" key="10">
    <source>
        <dbReference type="PROSITE" id="PS50011"/>
    </source>
</evidence>
<evidence type="ECO:0000256" key="6">
    <source>
        <dbReference type="ARBA" id="ARBA00022840"/>
    </source>
</evidence>
<organism evidence="12 13">
    <name type="scientific">Candidatus Lumbricidiphila eiseniae</name>
    <dbReference type="NCBI Taxonomy" id="1969409"/>
    <lineage>
        <taxon>Bacteria</taxon>
        <taxon>Bacillati</taxon>
        <taxon>Actinomycetota</taxon>
        <taxon>Actinomycetes</taxon>
        <taxon>Micrococcales</taxon>
        <taxon>Microbacteriaceae</taxon>
        <taxon>Candidatus Lumbricidiphila</taxon>
    </lineage>
</organism>
<dbReference type="EMBL" id="NAEP01000050">
    <property type="protein sequence ID" value="PDQ34622.1"/>
    <property type="molecule type" value="Genomic_DNA"/>
</dbReference>
<proteinExistence type="predicted"/>
<evidence type="ECO:0000313" key="13">
    <source>
        <dbReference type="Proteomes" id="UP000219994"/>
    </source>
</evidence>
<comment type="catalytic activity">
    <reaction evidence="7">
        <text>L-threonyl-[protein] + ATP = O-phospho-L-threonyl-[protein] + ADP + H(+)</text>
        <dbReference type="Rhea" id="RHEA:46608"/>
        <dbReference type="Rhea" id="RHEA-COMP:11060"/>
        <dbReference type="Rhea" id="RHEA-COMP:11605"/>
        <dbReference type="ChEBI" id="CHEBI:15378"/>
        <dbReference type="ChEBI" id="CHEBI:30013"/>
        <dbReference type="ChEBI" id="CHEBI:30616"/>
        <dbReference type="ChEBI" id="CHEBI:61977"/>
        <dbReference type="ChEBI" id="CHEBI:456216"/>
        <dbReference type="EC" id="2.7.11.1"/>
    </reaction>
</comment>
<dbReference type="FunFam" id="1.10.510.10:FF:000021">
    <property type="entry name" value="Serine/threonine protein kinase"/>
    <property type="match status" value="1"/>
</dbReference>
<evidence type="ECO:0000256" key="4">
    <source>
        <dbReference type="ARBA" id="ARBA00022741"/>
    </source>
</evidence>
<feature type="domain" description="Protein kinase" evidence="10">
    <location>
        <begin position="18"/>
        <end position="280"/>
    </location>
</feature>
<accession>A0A2A6FP08</accession>
<evidence type="ECO:0000256" key="7">
    <source>
        <dbReference type="ARBA" id="ARBA00047899"/>
    </source>
</evidence>
<gene>
    <name evidence="12" type="ORF">B5766_10615</name>
</gene>
<keyword evidence="9" id="KW-1133">Transmembrane helix</keyword>
<dbReference type="EC" id="2.7.11.1" evidence="1"/>
<evidence type="ECO:0000256" key="9">
    <source>
        <dbReference type="SAM" id="Phobius"/>
    </source>
</evidence>
<dbReference type="Proteomes" id="UP000219994">
    <property type="component" value="Unassembled WGS sequence"/>
</dbReference>
<dbReference type="SMART" id="SM00220">
    <property type="entry name" value="S_TKc"/>
    <property type="match status" value="1"/>
</dbReference>
<feature type="domain" description="PASTA" evidence="11">
    <location>
        <begin position="585"/>
        <end position="653"/>
    </location>
</feature>
<dbReference type="FunFam" id="3.30.200.20:FF:000035">
    <property type="entry name" value="Serine/threonine protein kinase Stk1"/>
    <property type="match status" value="1"/>
</dbReference>
<dbReference type="PROSITE" id="PS00108">
    <property type="entry name" value="PROTEIN_KINASE_ST"/>
    <property type="match status" value="1"/>
</dbReference>
<keyword evidence="9" id="KW-0812">Transmembrane</keyword>
<dbReference type="SUPFAM" id="SSF56112">
    <property type="entry name" value="Protein kinase-like (PK-like)"/>
    <property type="match status" value="1"/>
</dbReference>
<keyword evidence="6" id="KW-0067">ATP-binding</keyword>
<dbReference type="Gene3D" id="3.30.10.20">
    <property type="match status" value="4"/>
</dbReference>
<keyword evidence="5" id="KW-0418">Kinase</keyword>
<dbReference type="Pfam" id="PF03793">
    <property type="entry name" value="PASTA"/>
    <property type="match status" value="4"/>
</dbReference>
<dbReference type="GO" id="GO:0045717">
    <property type="term" value="P:negative regulation of fatty acid biosynthetic process"/>
    <property type="evidence" value="ECO:0007669"/>
    <property type="project" value="UniProtKB-ARBA"/>
</dbReference>